<accession>A0A7X0J0T0</accession>
<dbReference type="EMBL" id="JACHCC010000003">
    <property type="protein sequence ID" value="MBB6498989.1"/>
    <property type="molecule type" value="Genomic_DNA"/>
</dbReference>
<organism evidence="1 2">
    <name type="scientific">Pedobacter cryoconitis</name>
    <dbReference type="NCBI Taxonomy" id="188932"/>
    <lineage>
        <taxon>Bacteria</taxon>
        <taxon>Pseudomonadati</taxon>
        <taxon>Bacteroidota</taxon>
        <taxon>Sphingobacteriia</taxon>
        <taxon>Sphingobacteriales</taxon>
        <taxon>Sphingobacteriaceae</taxon>
        <taxon>Pedobacter</taxon>
    </lineage>
</organism>
<reference evidence="1 2" key="1">
    <citation type="submission" date="2020-08" db="EMBL/GenBank/DDBJ databases">
        <title>Genomic Encyclopedia of Type Strains, Phase IV (KMG-V): Genome sequencing to study the core and pangenomes of soil and plant-associated prokaryotes.</title>
        <authorList>
            <person name="Whitman W."/>
        </authorList>
    </citation>
    <scope>NUCLEOTIDE SEQUENCE [LARGE SCALE GENOMIC DNA]</scope>
    <source>
        <strain evidence="1 2">M2T3</strain>
    </source>
</reference>
<proteinExistence type="predicted"/>
<dbReference type="AlphaFoldDB" id="A0A7X0J0T0"/>
<evidence type="ECO:0000313" key="2">
    <source>
        <dbReference type="Proteomes" id="UP000521017"/>
    </source>
</evidence>
<comment type="caution">
    <text evidence="1">The sequence shown here is derived from an EMBL/GenBank/DDBJ whole genome shotgun (WGS) entry which is preliminary data.</text>
</comment>
<gene>
    <name evidence="1" type="ORF">HDF25_001130</name>
</gene>
<dbReference type="Proteomes" id="UP000521017">
    <property type="component" value="Unassembled WGS sequence"/>
</dbReference>
<evidence type="ECO:0000313" key="1">
    <source>
        <dbReference type="EMBL" id="MBB6498989.1"/>
    </source>
</evidence>
<sequence length="123" mass="14474">MINKELESTNEENLARYIVQQLGITYEELQETSYTLEEHESKSGLVYSRYIRFDETSSKEVLDKIIGLQNNDIDINLPDEPDEDYYDPNEDRSHLLMSDEIDIPLKIMPQIAEEERCKRDEGK</sequence>
<dbReference type="RefSeq" id="WP_184623626.1">
    <property type="nucleotide sequence ID" value="NZ_JACHCC010000003.1"/>
</dbReference>
<name>A0A7X0J0T0_9SPHI</name>
<protein>
    <submittedName>
        <fullName evidence="1">Uncharacterized protein</fullName>
    </submittedName>
</protein>